<feature type="region of interest" description="Disordered" evidence="1">
    <location>
        <begin position="133"/>
        <end position="159"/>
    </location>
</feature>
<evidence type="ECO:0000313" key="3">
    <source>
        <dbReference type="Proteomes" id="UP000799757"/>
    </source>
</evidence>
<dbReference type="EMBL" id="MU002075">
    <property type="protein sequence ID" value="KAF2790417.1"/>
    <property type="molecule type" value="Genomic_DNA"/>
</dbReference>
<feature type="compositionally biased region" description="Basic residues" evidence="1">
    <location>
        <begin position="211"/>
        <end position="220"/>
    </location>
</feature>
<evidence type="ECO:0000313" key="2">
    <source>
        <dbReference type="EMBL" id="KAF2790417.1"/>
    </source>
</evidence>
<protein>
    <submittedName>
        <fullName evidence="2">Uncharacterized protein</fullName>
    </submittedName>
</protein>
<dbReference type="AlphaFoldDB" id="A0A6A6X3B9"/>
<feature type="region of interest" description="Disordered" evidence="1">
    <location>
        <begin position="175"/>
        <end position="240"/>
    </location>
</feature>
<organism evidence="2 3">
    <name type="scientific">Melanomma pulvis-pyrius CBS 109.77</name>
    <dbReference type="NCBI Taxonomy" id="1314802"/>
    <lineage>
        <taxon>Eukaryota</taxon>
        <taxon>Fungi</taxon>
        <taxon>Dikarya</taxon>
        <taxon>Ascomycota</taxon>
        <taxon>Pezizomycotina</taxon>
        <taxon>Dothideomycetes</taxon>
        <taxon>Pleosporomycetidae</taxon>
        <taxon>Pleosporales</taxon>
        <taxon>Melanommataceae</taxon>
        <taxon>Melanomma</taxon>
    </lineage>
</organism>
<sequence length="344" mass="37007">MYYGTINPIAPGNINEITGGSPYREVYQPERMNSLLMWGAPAPSRSVGTTFGLPLAGATDGSRNPREPPPPVVPLSGTFGPLPSWSTDGSHYPMQPPQPSLSIRGTVDLSPAHATDDGSRVHLFEIHDSSMRSDFENDFNDDDRSIRPGNRKRKTTPPLRYNVADLKYLVIPTATVKRGRGCPPGSKNKPKDPNSAKRPPKQPQGSNTKSKGSRAKKKGSMTKENEVPSAKSPAFPEAGFKNPISAPSFLGDVPTRQSFRLTGQGNNSGLPPSSTTFVPQAFGLGQSPMNPAPVNNNASGRPAYIPCLLGNNIDDIYNLSMQLGLGTSESRPDAFFDLDVPDRL</sequence>
<keyword evidence="3" id="KW-1185">Reference proteome</keyword>
<reference evidence="2" key="1">
    <citation type="journal article" date="2020" name="Stud. Mycol.">
        <title>101 Dothideomycetes genomes: a test case for predicting lifestyles and emergence of pathogens.</title>
        <authorList>
            <person name="Haridas S."/>
            <person name="Albert R."/>
            <person name="Binder M."/>
            <person name="Bloem J."/>
            <person name="Labutti K."/>
            <person name="Salamov A."/>
            <person name="Andreopoulos B."/>
            <person name="Baker S."/>
            <person name="Barry K."/>
            <person name="Bills G."/>
            <person name="Bluhm B."/>
            <person name="Cannon C."/>
            <person name="Castanera R."/>
            <person name="Culley D."/>
            <person name="Daum C."/>
            <person name="Ezra D."/>
            <person name="Gonzalez J."/>
            <person name="Henrissat B."/>
            <person name="Kuo A."/>
            <person name="Liang C."/>
            <person name="Lipzen A."/>
            <person name="Lutzoni F."/>
            <person name="Magnuson J."/>
            <person name="Mondo S."/>
            <person name="Nolan M."/>
            <person name="Ohm R."/>
            <person name="Pangilinan J."/>
            <person name="Park H.-J."/>
            <person name="Ramirez L."/>
            <person name="Alfaro M."/>
            <person name="Sun H."/>
            <person name="Tritt A."/>
            <person name="Yoshinaga Y."/>
            <person name="Zwiers L.-H."/>
            <person name="Turgeon B."/>
            <person name="Goodwin S."/>
            <person name="Spatafora J."/>
            <person name="Crous P."/>
            <person name="Grigoriev I."/>
        </authorList>
    </citation>
    <scope>NUCLEOTIDE SEQUENCE</scope>
    <source>
        <strain evidence="2">CBS 109.77</strain>
    </source>
</reference>
<name>A0A6A6X3B9_9PLEO</name>
<dbReference type="Proteomes" id="UP000799757">
    <property type="component" value="Unassembled WGS sequence"/>
</dbReference>
<evidence type="ECO:0000256" key="1">
    <source>
        <dbReference type="SAM" id="MobiDB-lite"/>
    </source>
</evidence>
<accession>A0A6A6X3B9</accession>
<proteinExistence type="predicted"/>
<gene>
    <name evidence="2" type="ORF">K505DRAFT_340449</name>
</gene>